<keyword evidence="1" id="KW-0472">Membrane</keyword>
<protein>
    <recommendedName>
        <fullName evidence="2">DUF1468 domain-containing protein</fullName>
    </recommendedName>
</protein>
<gene>
    <name evidence="3" type="ORF">C9J01_24385</name>
</gene>
<evidence type="ECO:0000259" key="2">
    <source>
        <dbReference type="Pfam" id="PF07331"/>
    </source>
</evidence>
<dbReference type="EMBL" id="PYMB01000022">
    <property type="protein sequence ID" value="PSW08311.1"/>
    <property type="molecule type" value="Genomic_DNA"/>
</dbReference>
<feature type="transmembrane region" description="Helical" evidence="1">
    <location>
        <begin position="42"/>
        <end position="63"/>
    </location>
</feature>
<keyword evidence="1" id="KW-0812">Transmembrane</keyword>
<feature type="domain" description="DUF1468" evidence="2">
    <location>
        <begin position="12"/>
        <end position="166"/>
    </location>
</feature>
<keyword evidence="1" id="KW-1133">Transmembrane helix</keyword>
<accession>A0A2T3N6I5</accession>
<dbReference type="Pfam" id="PF07331">
    <property type="entry name" value="TctB"/>
    <property type="match status" value="1"/>
</dbReference>
<comment type="caution">
    <text evidence="3">The sequence shown here is derived from an EMBL/GenBank/DDBJ whole genome shotgun (WGS) entry which is preliminary data.</text>
</comment>
<dbReference type="InterPro" id="IPR009936">
    <property type="entry name" value="DUF1468"/>
</dbReference>
<reference evidence="3 4" key="1">
    <citation type="submission" date="2018-03" db="EMBL/GenBank/DDBJ databases">
        <title>Whole genome sequencing of Histamine producing bacteria.</title>
        <authorList>
            <person name="Butler K."/>
        </authorList>
    </citation>
    <scope>NUCLEOTIDE SEQUENCE [LARGE SCALE GENOMIC DNA]</scope>
    <source>
        <strain evidence="3 4">DSM 19138</strain>
    </source>
</reference>
<evidence type="ECO:0000313" key="4">
    <source>
        <dbReference type="Proteomes" id="UP000241346"/>
    </source>
</evidence>
<name>A0A2T3N6I5_9GAMM</name>
<proteinExistence type="predicted"/>
<dbReference type="Proteomes" id="UP000241346">
    <property type="component" value="Unassembled WGS sequence"/>
</dbReference>
<evidence type="ECO:0000313" key="3">
    <source>
        <dbReference type="EMBL" id="PSW08311.1"/>
    </source>
</evidence>
<feature type="transmembrane region" description="Helical" evidence="1">
    <location>
        <begin position="143"/>
        <end position="161"/>
    </location>
</feature>
<organism evidence="3 4">
    <name type="scientific">Photobacterium rosenbergii</name>
    <dbReference type="NCBI Taxonomy" id="294936"/>
    <lineage>
        <taxon>Bacteria</taxon>
        <taxon>Pseudomonadati</taxon>
        <taxon>Pseudomonadota</taxon>
        <taxon>Gammaproteobacteria</taxon>
        <taxon>Vibrionales</taxon>
        <taxon>Vibrionaceae</taxon>
        <taxon>Photobacterium</taxon>
    </lineage>
</organism>
<evidence type="ECO:0000256" key="1">
    <source>
        <dbReference type="SAM" id="Phobius"/>
    </source>
</evidence>
<feature type="transmembrane region" description="Helical" evidence="1">
    <location>
        <begin position="12"/>
        <end position="30"/>
    </location>
</feature>
<sequence>MPHSQGVVMRFWFSVSTFLFSVGFTLYGLQTLDIYDFNNRPGAGYFPLIIGVGLVITTGINVYKDIQALKLQREQQREQQQVQHEQAAPTDEQAHYQKDALVVAVCIALLIFSISTLGAIVSMVVFCLAFLSYFNRGKHIQNISYSIVFPLCVYLLFDVWLQAGLPDGFFRHFY</sequence>
<feature type="transmembrane region" description="Helical" evidence="1">
    <location>
        <begin position="101"/>
        <end position="131"/>
    </location>
</feature>
<dbReference type="AlphaFoldDB" id="A0A2T3N6I5"/>